<dbReference type="PANTHER" id="PTHR22870">
    <property type="entry name" value="REGULATOR OF CHROMOSOME CONDENSATION"/>
    <property type="match status" value="1"/>
</dbReference>
<keyword evidence="5" id="KW-1185">Reference proteome</keyword>
<feature type="domain" description="RCC1-like" evidence="3">
    <location>
        <begin position="50"/>
        <end position="340"/>
    </location>
</feature>
<evidence type="ECO:0000313" key="5">
    <source>
        <dbReference type="Proteomes" id="UP000325081"/>
    </source>
</evidence>
<dbReference type="InterPro" id="IPR009091">
    <property type="entry name" value="RCC1/BLIP-II"/>
</dbReference>
<dbReference type="PRINTS" id="PR00633">
    <property type="entry name" value="RCCNDNSATION"/>
</dbReference>
<evidence type="ECO:0000259" key="3">
    <source>
        <dbReference type="Pfam" id="PF25390"/>
    </source>
</evidence>
<sequence>MVDTPNPIHTGDASRRIISIAVGEAHTLALTGLLSLTFRFHLSFYIANKSAIVGDGKVYSWGRGMFGRLGSGSEENRQFPVRVSFYGSDDEREDTHKIIGIAAGAYHSLALTDDGKVWGWGYNILLLHYYVDGQIDGSGKNYLTPHLLNGFSGSGSPDSSTQDDDNKRGKPLKITFSLISTGSPLPFSNFHGRTVIKVACGNEHVIALVTAGKDPICYSWGCNTHGQLGLGDNESRSSPEIIEKFNSDSHWEVYDMACGAAHTAVLAKRKSPNEILESFCWTFGSGENGQLGHGTTQGSDSPEMVKSLPSGVFLVSVGCGLFHTSVVSSTGKVWSWGMEKGLGLCPDARFSGTEAGDALLPLLVSSGFREPSRIACGGAHTVLVTDMGYRVWAWGRGMSGALGSGRNDDSYSPVPVLWPPPIGDDDYIGKGQNGNSGDLNGPEIDREKILESRLLVVESYASVLHGLIFGRPLEVDEIPIECGAFDIAKEWERMVDSLDERGLARLEMFYRDMRAGVKDRLLKRRVLEIVKERLNLNASSE</sequence>
<feature type="repeat" description="RCC1" evidence="2">
    <location>
        <begin position="56"/>
        <end position="114"/>
    </location>
</feature>
<dbReference type="InterPro" id="IPR058923">
    <property type="entry name" value="RCC1-like_dom"/>
</dbReference>
<accession>A0A5A7NYZ6</accession>
<gene>
    <name evidence="4" type="ORF">STAS_01175</name>
</gene>
<feature type="repeat" description="RCC1" evidence="2">
    <location>
        <begin position="278"/>
        <end position="330"/>
    </location>
</feature>
<feature type="repeat" description="RCC1" evidence="2">
    <location>
        <begin position="331"/>
        <end position="387"/>
    </location>
</feature>
<dbReference type="PROSITE" id="PS00626">
    <property type="entry name" value="RCC1_2"/>
    <property type="match status" value="1"/>
</dbReference>
<comment type="caution">
    <text evidence="4">The sequence shown here is derived from an EMBL/GenBank/DDBJ whole genome shotgun (WGS) entry which is preliminary data.</text>
</comment>
<dbReference type="InterPro" id="IPR051210">
    <property type="entry name" value="Ub_ligase/GEF_domain"/>
</dbReference>
<protein>
    <submittedName>
        <fullName evidence="4">Regulator of chromosome condensation family protein</fullName>
    </submittedName>
</protein>
<dbReference type="AlphaFoldDB" id="A0A5A7NYZ6"/>
<feature type="repeat" description="RCC1" evidence="2">
    <location>
        <begin position="215"/>
        <end position="269"/>
    </location>
</feature>
<evidence type="ECO:0000313" key="4">
    <source>
        <dbReference type="EMBL" id="GER25587.1"/>
    </source>
</evidence>
<dbReference type="SUPFAM" id="SSF50985">
    <property type="entry name" value="RCC1/BLIP-II"/>
    <property type="match status" value="1"/>
</dbReference>
<reference evidence="5" key="1">
    <citation type="journal article" date="2019" name="Curr. Biol.">
        <title>Genome Sequence of Striga asiatica Provides Insight into the Evolution of Plant Parasitism.</title>
        <authorList>
            <person name="Yoshida S."/>
            <person name="Kim S."/>
            <person name="Wafula E.K."/>
            <person name="Tanskanen J."/>
            <person name="Kim Y.M."/>
            <person name="Honaas L."/>
            <person name="Yang Z."/>
            <person name="Spallek T."/>
            <person name="Conn C.E."/>
            <person name="Ichihashi Y."/>
            <person name="Cheong K."/>
            <person name="Cui S."/>
            <person name="Der J.P."/>
            <person name="Gundlach H."/>
            <person name="Jiao Y."/>
            <person name="Hori C."/>
            <person name="Ishida J.K."/>
            <person name="Kasahara H."/>
            <person name="Kiba T."/>
            <person name="Kim M.S."/>
            <person name="Koo N."/>
            <person name="Laohavisit A."/>
            <person name="Lee Y.H."/>
            <person name="Lumba S."/>
            <person name="McCourt P."/>
            <person name="Mortimer J.C."/>
            <person name="Mutuku J.M."/>
            <person name="Nomura T."/>
            <person name="Sasaki-Sekimoto Y."/>
            <person name="Seto Y."/>
            <person name="Wang Y."/>
            <person name="Wakatake T."/>
            <person name="Sakakibara H."/>
            <person name="Demura T."/>
            <person name="Yamaguchi S."/>
            <person name="Yoneyama K."/>
            <person name="Manabe R.I."/>
            <person name="Nelson D.C."/>
            <person name="Schulman A.H."/>
            <person name="Timko M.P."/>
            <person name="dePamphilis C.W."/>
            <person name="Choi D."/>
            <person name="Shirasu K."/>
        </authorList>
    </citation>
    <scope>NUCLEOTIDE SEQUENCE [LARGE SCALE GENOMIC DNA]</scope>
    <source>
        <strain evidence="5">cv. UVA1</strain>
    </source>
</reference>
<dbReference type="Pfam" id="PF25390">
    <property type="entry name" value="WD40_RLD"/>
    <property type="match status" value="1"/>
</dbReference>
<dbReference type="EMBL" id="BKCP01000336">
    <property type="protein sequence ID" value="GER25587.1"/>
    <property type="molecule type" value="Genomic_DNA"/>
</dbReference>
<dbReference type="PANTHER" id="PTHR22870:SF155">
    <property type="entry name" value="E3 UBIQUITIN-PROTEIN LIGASE HERC1-RELATED"/>
    <property type="match status" value="1"/>
</dbReference>
<evidence type="ECO:0000256" key="2">
    <source>
        <dbReference type="PROSITE-ProRule" id="PRU00235"/>
    </source>
</evidence>
<name>A0A5A7NYZ6_STRAF</name>
<proteinExistence type="predicted"/>
<dbReference type="OrthoDB" id="5981550at2759"/>
<dbReference type="InterPro" id="IPR000408">
    <property type="entry name" value="Reg_chr_condens"/>
</dbReference>
<evidence type="ECO:0000256" key="1">
    <source>
        <dbReference type="ARBA" id="ARBA00022737"/>
    </source>
</evidence>
<keyword evidence="1" id="KW-0677">Repeat</keyword>
<dbReference type="PROSITE" id="PS50012">
    <property type="entry name" value="RCC1_3"/>
    <property type="match status" value="4"/>
</dbReference>
<dbReference type="Gene3D" id="2.130.10.30">
    <property type="entry name" value="Regulator of chromosome condensation 1/beta-lactamase-inhibitor protein II"/>
    <property type="match status" value="2"/>
</dbReference>
<dbReference type="Proteomes" id="UP000325081">
    <property type="component" value="Unassembled WGS sequence"/>
</dbReference>
<organism evidence="4 5">
    <name type="scientific">Striga asiatica</name>
    <name type="common">Asiatic witchweed</name>
    <name type="synonym">Buchnera asiatica</name>
    <dbReference type="NCBI Taxonomy" id="4170"/>
    <lineage>
        <taxon>Eukaryota</taxon>
        <taxon>Viridiplantae</taxon>
        <taxon>Streptophyta</taxon>
        <taxon>Embryophyta</taxon>
        <taxon>Tracheophyta</taxon>
        <taxon>Spermatophyta</taxon>
        <taxon>Magnoliopsida</taxon>
        <taxon>eudicotyledons</taxon>
        <taxon>Gunneridae</taxon>
        <taxon>Pentapetalae</taxon>
        <taxon>asterids</taxon>
        <taxon>lamiids</taxon>
        <taxon>Lamiales</taxon>
        <taxon>Orobanchaceae</taxon>
        <taxon>Buchnereae</taxon>
        <taxon>Striga</taxon>
    </lineage>
</organism>